<evidence type="ECO:0008006" key="4">
    <source>
        <dbReference type="Google" id="ProtNLM"/>
    </source>
</evidence>
<feature type="chain" id="PRO_5046903155" description="YD repeat-containing protein" evidence="1">
    <location>
        <begin position="29"/>
        <end position="1716"/>
    </location>
</feature>
<dbReference type="Proteomes" id="UP001176806">
    <property type="component" value="Unassembled WGS sequence"/>
</dbReference>
<organism evidence="2 3">
    <name type="scientific">Flavivirga jejuensis</name>
    <dbReference type="NCBI Taxonomy" id="870487"/>
    <lineage>
        <taxon>Bacteria</taxon>
        <taxon>Pseudomonadati</taxon>
        <taxon>Bacteroidota</taxon>
        <taxon>Flavobacteriia</taxon>
        <taxon>Flavobacteriales</taxon>
        <taxon>Flavobacteriaceae</taxon>
        <taxon>Flavivirga</taxon>
    </lineage>
</organism>
<protein>
    <recommendedName>
        <fullName evidence="4">YD repeat-containing protein</fullName>
    </recommendedName>
</protein>
<dbReference type="RefSeq" id="WP_303301654.1">
    <property type="nucleotide sequence ID" value="NZ_BAABDA010000050.1"/>
</dbReference>
<dbReference type="PROSITE" id="PS00018">
    <property type="entry name" value="EF_HAND_1"/>
    <property type="match status" value="1"/>
</dbReference>
<feature type="signal peptide" evidence="1">
    <location>
        <begin position="1"/>
        <end position="28"/>
    </location>
</feature>
<gene>
    <name evidence="2" type="ORF">Q4Q40_09995</name>
</gene>
<keyword evidence="3" id="KW-1185">Reference proteome</keyword>
<sequence length="1716" mass="193395">MRNKKRPKLVSIAFTMLMFIVFINKTNAQGPNAPEAASFEPVDATDMVNLVTGDLSYVLPLLNVPSPEGGYPITLSYHAGIAMGQEASWVGLGWSINPGAINRSVNGYPDDWEVGKVRNLVYNNIGTATSYYGSIGVGINNNNNVGLYGSYTEAKGFGGTNQYSFDIGGYFSSLKNTYSLGTNGVGYSHDVFEAAGKGGVLSKASIGANYNWNNGAISGSFKGNKSSIGINFNSTGYSVSILGKNIGGNNGGNTLGAVTNVDKISFQISGQFKMINFSFGYSKDFYWAYDSEKVSVSGVLYSSGINENLTYSDSYEMMNVGVGEKKIKNNNLSSFNLDNFSVSSQGLLGNITPKFYEKGTLRNSLVGLNVDNNGFFEDKIDYMYGVPFTKHPLSPNNRPEFYFDNINASYIKSEISKWNANSTSYNSILDIENSYDLTTILNISDTENSNYNAINKRIIKGPFVEYFINSEIANSYENVVSRGFIEAKEFDRFAIDDNINTISPSIPLDGIGAFSITSSDGKTYHYSLPVYHKEFFKTVSKKDDDVNEKFYRTENYKPYATHWLLTAITGPDYFDSNDNGRLDKDDYGYWVEFEYGKWLDNYTWSSTKSPSQFNYYEDSKSHSFGIKEVYYLDKIRTRDHIALFIKEERLDNLSAQITFYEDENKYKVFTNNIPKVILVNTSEGPEVIGRPELTAILRDNNISAGTGVYTWYNFYKDYIKIKGNNSTLRLKEILLFANDPENDLAKDSSGEIASTLESELNFKYEVGVGNYSSGLVDWERRIFYNTKKFNKVLDIGDIDQADIRKDAKKTIQFNYDYDLGKGSSNSIAPDKGMLTLKSVNFLNKGGVQLIPSYKFNYYDSDVYYDKSDFNAWGYHDLNPKIWSLKDIETPLGAKIIINYESDDYFTEASINKRVFYSGLKYSFSSSGNNLQITVENDPDNEEIIDFTKHFDTNSNVPLDLWICRRHEYYKALSCEARIGSIDVNENINVVSVSSNTLILETNISYLQYSNGGDSTLLQSSYTLDAQYGGDSVIVDEKPRGECPEKKDGCINVTDRLAFEYKLISNSSLNNTNRDGGGLRVNKLTLDNHYNNYSTEYYYNKISSPENPNDDDYQSSGVTSFTPSFYSGQVDFMTELPTPKVTYEYVTVKSINSLGSEKEKEVYKFNVLKPYTITSYLGVETYSFGEALKISKDQNSDLTLNVDGADVEVSMAKYSAINNLSSIGTLIEKTTYNSLNQKLYHLKNTYRTNMIESQGSDEESISMYKKNYENLNLKNYIINTTSKVNLPTVLESTTTTQAGFTSITTFNKYDFLTGQVLETTTVDSKDNEFKTELIPAYTIFEYSGEEDLNSDQNPDGYGMGSKVDNPTNKNMLTQEAMTKTYLKAGTEWKETGVGITTWNNQWTYTDYKGDTNTPTSNTEKIWRKHKSFIWDGDLDTDGTYLGFSGDDDNFNWTLQTNATEITQSNSKWKNISTTTQYDHFSAPLEVRDINDNYAATKMCDDNSKVLAVSNAPYTEMYYSGAEYYADENETYFDGQVKASVQQDSTYPHTGFYSIIIGPNQKGFEVNLPDNPERTGLKSKFKVSVWATISNFANARININGVLRPFNGEQIFAGDWVQLNHYEELSTGQETVYVASTEGKIRYDDFRLYPIASSMTSYVYNQWDELWYIIGNNGLASKFEYDAVGRLLNTYTEVEDFNNSGSGGFKKIAENRYNYKNQ</sequence>
<evidence type="ECO:0000256" key="1">
    <source>
        <dbReference type="SAM" id="SignalP"/>
    </source>
</evidence>
<dbReference type="EMBL" id="JAUOEL010000003">
    <property type="protein sequence ID" value="MDO5974516.1"/>
    <property type="molecule type" value="Genomic_DNA"/>
</dbReference>
<dbReference type="InterPro" id="IPR018247">
    <property type="entry name" value="EF_Hand_1_Ca_BS"/>
</dbReference>
<name>A0ABT8WNN1_9FLAO</name>
<comment type="caution">
    <text evidence="2">The sequence shown here is derived from an EMBL/GenBank/DDBJ whole genome shotgun (WGS) entry which is preliminary data.</text>
</comment>
<evidence type="ECO:0000313" key="3">
    <source>
        <dbReference type="Proteomes" id="UP001176806"/>
    </source>
</evidence>
<proteinExistence type="predicted"/>
<keyword evidence="1" id="KW-0732">Signal</keyword>
<evidence type="ECO:0000313" key="2">
    <source>
        <dbReference type="EMBL" id="MDO5974516.1"/>
    </source>
</evidence>
<reference evidence="2" key="1">
    <citation type="submission" date="2023-07" db="EMBL/GenBank/DDBJ databases">
        <title>Two novel species in the genus Flavivirga.</title>
        <authorList>
            <person name="Kwon K."/>
        </authorList>
    </citation>
    <scope>NUCLEOTIDE SEQUENCE</scope>
    <source>
        <strain evidence="2">KACC 14158</strain>
    </source>
</reference>
<accession>A0ABT8WNN1</accession>